<organism evidence="1 2">
    <name type="scientific">Gossypium tomentosum</name>
    <name type="common">Hawaiian cotton</name>
    <name type="synonym">Gossypium sandvicense</name>
    <dbReference type="NCBI Taxonomy" id="34277"/>
    <lineage>
        <taxon>Eukaryota</taxon>
        <taxon>Viridiplantae</taxon>
        <taxon>Streptophyta</taxon>
        <taxon>Embryophyta</taxon>
        <taxon>Tracheophyta</taxon>
        <taxon>Spermatophyta</taxon>
        <taxon>Magnoliopsida</taxon>
        <taxon>eudicotyledons</taxon>
        <taxon>Gunneridae</taxon>
        <taxon>Pentapetalae</taxon>
        <taxon>rosids</taxon>
        <taxon>malvids</taxon>
        <taxon>Malvales</taxon>
        <taxon>Malvaceae</taxon>
        <taxon>Malvoideae</taxon>
        <taxon>Gossypium</taxon>
    </lineage>
</organism>
<dbReference type="Proteomes" id="UP000322667">
    <property type="component" value="Chromosome D13"/>
</dbReference>
<gene>
    <name evidence="1" type="ORF">ES332_D13G000300v1</name>
</gene>
<dbReference type="AlphaFoldDB" id="A0A5D2HQK9"/>
<reference evidence="1 2" key="1">
    <citation type="submission" date="2019-07" db="EMBL/GenBank/DDBJ databases">
        <title>WGS assembly of Gossypium tomentosum.</title>
        <authorList>
            <person name="Chen Z.J."/>
            <person name="Sreedasyam A."/>
            <person name="Ando A."/>
            <person name="Song Q."/>
            <person name="De L."/>
            <person name="Hulse-Kemp A."/>
            <person name="Ding M."/>
            <person name="Ye W."/>
            <person name="Kirkbride R."/>
            <person name="Jenkins J."/>
            <person name="Plott C."/>
            <person name="Lovell J."/>
            <person name="Lin Y.-M."/>
            <person name="Vaughn R."/>
            <person name="Liu B."/>
            <person name="Li W."/>
            <person name="Simpson S."/>
            <person name="Scheffler B."/>
            <person name="Saski C."/>
            <person name="Grover C."/>
            <person name="Hu G."/>
            <person name="Conover J."/>
            <person name="Carlson J."/>
            <person name="Shu S."/>
            <person name="Boston L."/>
            <person name="Williams M."/>
            <person name="Peterson D."/>
            <person name="Mcgee K."/>
            <person name="Jones D."/>
            <person name="Wendel J."/>
            <person name="Stelly D."/>
            <person name="Grimwood J."/>
            <person name="Schmutz J."/>
        </authorList>
    </citation>
    <scope>NUCLEOTIDE SEQUENCE [LARGE SCALE GENOMIC DNA]</scope>
    <source>
        <strain evidence="1">7179.01</strain>
    </source>
</reference>
<evidence type="ECO:0000313" key="2">
    <source>
        <dbReference type="Proteomes" id="UP000322667"/>
    </source>
</evidence>
<sequence>MSLIQFRLTLSFSTSSMANLPSFSTEEFYWLASFFWGHHHLQTTWASLYLLLFSDLFDKDSSNDLIVNRSSIISNMILGDIEIPFFIGLQFQIKRIRPRLVGSLFILGRVSMLLFGWFPQMRNRDSVLNALNGHSDHGRIEIKKILPKISFTLSLHMRSKLLLLSQRYTFRFGDMVQQMKIY</sequence>
<accession>A0A5D2HQK9</accession>
<protein>
    <submittedName>
        <fullName evidence="1">Uncharacterized protein</fullName>
    </submittedName>
</protein>
<dbReference type="EMBL" id="CM017635">
    <property type="protein sequence ID" value="TYH32594.1"/>
    <property type="molecule type" value="Genomic_DNA"/>
</dbReference>
<name>A0A5D2HQK9_GOSTO</name>
<proteinExistence type="predicted"/>
<evidence type="ECO:0000313" key="1">
    <source>
        <dbReference type="EMBL" id="TYH32594.1"/>
    </source>
</evidence>
<keyword evidence="2" id="KW-1185">Reference proteome</keyword>